<dbReference type="AlphaFoldDB" id="A0A1W6BVC5"/>
<dbReference type="Pfam" id="PF00929">
    <property type="entry name" value="RNase_T"/>
    <property type="match status" value="1"/>
</dbReference>
<feature type="domain" description="Exonuclease" evidence="3">
    <location>
        <begin position="71"/>
        <end position="233"/>
    </location>
</feature>
<dbReference type="GO" id="GO:0045004">
    <property type="term" value="P:DNA replication proofreading"/>
    <property type="evidence" value="ECO:0007669"/>
    <property type="project" value="TreeGrafter"/>
</dbReference>
<organism evidence="4 5">
    <name type="scientific">Campylobacter cuniculorum DSM 23162 = LMG 24588</name>
    <dbReference type="NCBI Taxonomy" id="1121267"/>
    <lineage>
        <taxon>Bacteria</taxon>
        <taxon>Pseudomonadati</taxon>
        <taxon>Campylobacterota</taxon>
        <taxon>Epsilonproteobacteria</taxon>
        <taxon>Campylobacterales</taxon>
        <taxon>Campylobacteraceae</taxon>
        <taxon>Campylobacter</taxon>
    </lineage>
</organism>
<dbReference type="SUPFAM" id="SSF53098">
    <property type="entry name" value="Ribonuclease H-like"/>
    <property type="match status" value="1"/>
</dbReference>
<sequence length="254" mass="29003">MSLQQIDKIISILSKESRPYEWVMAEFGKLEELSHLDLDLETLELMGLSFKIKQNNLLSLKTRTNQIKNEIFCIVDIESTAGIKSGQILEIGAVKIQNSKEIDRFESLIKVDEIPENITELTGISLDMVKNAPSLAKVLNDFRLFLKDSIFIAHNVRFDYNFISKALSENDFGILLNRRICTIEFAQCCIQSPRYKLDTLKELLGIQSTHHRALSDALAAGEIFKYCLGKLPHHIKTTEELIEFIKTSRLKKIS</sequence>
<dbReference type="Gene3D" id="3.30.420.10">
    <property type="entry name" value="Ribonuclease H-like superfamily/Ribonuclease H"/>
    <property type="match status" value="1"/>
</dbReference>
<comment type="subunit">
    <text evidence="2">DNA polymerase III contains a core (composed of alpha, epsilon and theta chains) that associates with a tau subunit. This core dimerizes to form the POLIII' complex. PolIII' associates with the gamma complex (composed of gamma, delta, delta', psi and chi chains) and with the beta chain to form the complete DNA polymerase III complex.</text>
</comment>
<gene>
    <name evidence="4" type="primary">dnaQ</name>
    <name evidence="4" type="ORF">CCUN_0397</name>
</gene>
<dbReference type="KEGG" id="ccun:CCUN_0397"/>
<keyword evidence="4" id="KW-0808">Transferase</keyword>
<evidence type="ECO:0000313" key="5">
    <source>
        <dbReference type="Proteomes" id="UP000192902"/>
    </source>
</evidence>
<keyword evidence="4" id="KW-0548">Nucleotidyltransferase</keyword>
<dbReference type="NCBIfam" id="TIGR00573">
    <property type="entry name" value="dnaq"/>
    <property type="match status" value="1"/>
</dbReference>
<reference evidence="4 5" key="1">
    <citation type="submission" date="2017-04" db="EMBL/GenBank/DDBJ databases">
        <title>Complete genome sequence of the Campylobacter cuniculorum type strain LMG24588.</title>
        <authorList>
            <person name="Miller W.G."/>
            <person name="Yee E."/>
            <person name="Revez J."/>
            <person name="Bono J.L."/>
            <person name="Rossi M."/>
        </authorList>
    </citation>
    <scope>NUCLEOTIDE SEQUENCE [LARGE SCALE GENOMIC DNA]</scope>
    <source>
        <strain evidence="4 5">LMG 24588</strain>
    </source>
</reference>
<dbReference type="PANTHER" id="PTHR30231">
    <property type="entry name" value="DNA POLYMERASE III SUBUNIT EPSILON"/>
    <property type="match status" value="1"/>
</dbReference>
<name>A0A1W6BVC5_9BACT</name>
<dbReference type="OrthoDB" id="9804290at2"/>
<dbReference type="InterPro" id="IPR036397">
    <property type="entry name" value="RNaseH_sf"/>
</dbReference>
<proteinExistence type="predicted"/>
<dbReference type="GO" id="GO:0005829">
    <property type="term" value="C:cytosol"/>
    <property type="evidence" value="ECO:0007669"/>
    <property type="project" value="TreeGrafter"/>
</dbReference>
<dbReference type="STRING" id="1121267.CCUN_0397"/>
<dbReference type="Proteomes" id="UP000192902">
    <property type="component" value="Chromosome"/>
</dbReference>
<dbReference type="InterPro" id="IPR012337">
    <property type="entry name" value="RNaseH-like_sf"/>
</dbReference>
<dbReference type="GO" id="GO:0003887">
    <property type="term" value="F:DNA-directed DNA polymerase activity"/>
    <property type="evidence" value="ECO:0007669"/>
    <property type="project" value="UniProtKB-EC"/>
</dbReference>
<dbReference type="InterPro" id="IPR006054">
    <property type="entry name" value="DnaQ"/>
</dbReference>
<dbReference type="PANTHER" id="PTHR30231:SF41">
    <property type="entry name" value="DNA POLYMERASE III SUBUNIT EPSILON"/>
    <property type="match status" value="1"/>
</dbReference>
<dbReference type="GO" id="GO:0008408">
    <property type="term" value="F:3'-5' exonuclease activity"/>
    <property type="evidence" value="ECO:0007669"/>
    <property type="project" value="TreeGrafter"/>
</dbReference>
<dbReference type="GO" id="GO:0003677">
    <property type="term" value="F:DNA binding"/>
    <property type="evidence" value="ECO:0007669"/>
    <property type="project" value="InterPro"/>
</dbReference>
<evidence type="ECO:0000259" key="3">
    <source>
        <dbReference type="SMART" id="SM00479"/>
    </source>
</evidence>
<accession>A0A1W6BVC5</accession>
<dbReference type="EMBL" id="CP020867">
    <property type="protein sequence ID" value="ARJ56049.1"/>
    <property type="molecule type" value="Genomic_DNA"/>
</dbReference>
<dbReference type="CDD" id="cd06127">
    <property type="entry name" value="DEDDh"/>
    <property type="match status" value="1"/>
</dbReference>
<dbReference type="FunFam" id="3.30.420.10:FF:000045">
    <property type="entry name" value="3'-5' exonuclease DinG"/>
    <property type="match status" value="1"/>
</dbReference>
<dbReference type="eggNOG" id="COG0847">
    <property type="taxonomic scope" value="Bacteria"/>
</dbReference>
<dbReference type="EC" id="2.7.7.7" evidence="4"/>
<evidence type="ECO:0000256" key="2">
    <source>
        <dbReference type="ARBA" id="ARBA00026073"/>
    </source>
</evidence>
<evidence type="ECO:0000256" key="1">
    <source>
        <dbReference type="ARBA" id="ARBA00025483"/>
    </source>
</evidence>
<dbReference type="RefSeq" id="WP_027305590.1">
    <property type="nucleotide sequence ID" value="NZ_CP020867.1"/>
</dbReference>
<comment type="function">
    <text evidence="1">DNA polymerase III is a complex, multichain enzyme responsible for most of the replicative synthesis in bacteria. The epsilon subunit contain the editing function and is a proofreading 3'-5' exonuclease.</text>
</comment>
<dbReference type="NCBIfam" id="NF006316">
    <property type="entry name" value="PRK08517.1"/>
    <property type="match status" value="1"/>
</dbReference>
<dbReference type="SMART" id="SM00479">
    <property type="entry name" value="EXOIII"/>
    <property type="match status" value="1"/>
</dbReference>
<protein>
    <submittedName>
        <fullName evidence="4">DNA polymerase III, epsilon subunit</fullName>
        <ecNumber evidence="4">2.7.7.7</ecNumber>
    </submittedName>
</protein>
<dbReference type="InterPro" id="IPR013520">
    <property type="entry name" value="Ribonucl_H"/>
</dbReference>
<evidence type="ECO:0000313" key="4">
    <source>
        <dbReference type="EMBL" id="ARJ56049.1"/>
    </source>
</evidence>